<comment type="caution">
    <text evidence="1">The sequence shown here is derived from an EMBL/GenBank/DDBJ whole genome shotgun (WGS) entry which is preliminary data.</text>
</comment>
<protein>
    <recommendedName>
        <fullName evidence="3">Conjugative transposon protein TraO</fullName>
    </recommendedName>
</protein>
<organism evidence="1 2">
    <name type="scientific">Sediminibacterium roseum</name>
    <dbReference type="NCBI Taxonomy" id="1978412"/>
    <lineage>
        <taxon>Bacteria</taxon>
        <taxon>Pseudomonadati</taxon>
        <taxon>Bacteroidota</taxon>
        <taxon>Chitinophagia</taxon>
        <taxon>Chitinophagales</taxon>
        <taxon>Chitinophagaceae</taxon>
        <taxon>Sediminibacterium</taxon>
    </lineage>
</organism>
<dbReference type="EMBL" id="JAACJS010000015">
    <property type="protein sequence ID" value="NCI51317.1"/>
    <property type="molecule type" value="Genomic_DNA"/>
</dbReference>
<dbReference type="Proteomes" id="UP000753802">
    <property type="component" value="Unassembled WGS sequence"/>
</dbReference>
<dbReference type="RefSeq" id="WP_161819602.1">
    <property type="nucleotide sequence ID" value="NZ_JAACJS010000015.1"/>
</dbReference>
<evidence type="ECO:0008006" key="3">
    <source>
        <dbReference type="Google" id="ProtNLM"/>
    </source>
</evidence>
<evidence type="ECO:0000313" key="1">
    <source>
        <dbReference type="EMBL" id="NCI51317.1"/>
    </source>
</evidence>
<reference evidence="1 2" key="1">
    <citation type="submission" date="2020-01" db="EMBL/GenBank/DDBJ databases">
        <title>Genome analysis.</title>
        <authorList>
            <person name="Wu S."/>
            <person name="Wang G."/>
        </authorList>
    </citation>
    <scope>NUCLEOTIDE SEQUENCE [LARGE SCALE GENOMIC DNA]</scope>
    <source>
        <strain evidence="1 2">SYL130</strain>
    </source>
</reference>
<accession>A0ABW9ZVY2</accession>
<evidence type="ECO:0000313" key="2">
    <source>
        <dbReference type="Proteomes" id="UP000753802"/>
    </source>
</evidence>
<sequence>MAICDRIPRCGKGPWLALIAVLFFTGVHAQANFGAVELRGGRTVFPGDYVSLRYQHPTNYAFQFSGKLFLEKSKRNHLDYSAFGIDVLAEYPFDPFRVGLGPTVQLESEPWVYRNFSFAQRLNYGVCGEAAAELVLTEAFSLTAFANQKYFFNALLGRTSFVFGVGLKYSFSN</sequence>
<keyword evidence="2" id="KW-1185">Reference proteome</keyword>
<name>A0ABW9ZVY2_9BACT</name>
<gene>
    <name evidence="1" type="ORF">GWC95_15420</name>
</gene>
<proteinExistence type="predicted"/>